<evidence type="ECO:0000313" key="1">
    <source>
        <dbReference type="EMBL" id="MFC7199195.1"/>
    </source>
</evidence>
<dbReference type="InterPro" id="IPR036412">
    <property type="entry name" value="HAD-like_sf"/>
</dbReference>
<evidence type="ECO:0008006" key="3">
    <source>
        <dbReference type="Google" id="ProtNLM"/>
    </source>
</evidence>
<dbReference type="PANTHER" id="PTHR19288">
    <property type="entry name" value="4-NITROPHENYLPHOSPHATASE-RELATED"/>
    <property type="match status" value="1"/>
</dbReference>
<dbReference type="Gene3D" id="3.40.50.1000">
    <property type="entry name" value="HAD superfamily/HAD-like"/>
    <property type="match status" value="1"/>
</dbReference>
<name>A0ABD5Z2G8_9EURY</name>
<dbReference type="InterPro" id="IPR023214">
    <property type="entry name" value="HAD_sf"/>
</dbReference>
<dbReference type="EMBL" id="JBHTAR010000011">
    <property type="protein sequence ID" value="MFC7199195.1"/>
    <property type="molecule type" value="Genomic_DNA"/>
</dbReference>
<proteinExistence type="predicted"/>
<dbReference type="SUPFAM" id="SSF56784">
    <property type="entry name" value="HAD-like"/>
    <property type="match status" value="1"/>
</dbReference>
<protein>
    <recommendedName>
        <fullName evidence="3">HAD family hydrolase</fullName>
    </recommendedName>
</protein>
<dbReference type="Pfam" id="PF13344">
    <property type="entry name" value="Hydrolase_6"/>
    <property type="match status" value="1"/>
</dbReference>
<dbReference type="InterPro" id="IPR006357">
    <property type="entry name" value="HAD-SF_hydro_IIA"/>
</dbReference>
<reference evidence="1 2" key="1">
    <citation type="journal article" date="2019" name="Int. J. Syst. Evol. Microbiol.">
        <title>The Global Catalogue of Microorganisms (GCM) 10K type strain sequencing project: providing services to taxonomists for standard genome sequencing and annotation.</title>
        <authorList>
            <consortium name="The Broad Institute Genomics Platform"/>
            <consortium name="The Broad Institute Genome Sequencing Center for Infectious Disease"/>
            <person name="Wu L."/>
            <person name="Ma J."/>
        </authorList>
    </citation>
    <scope>NUCLEOTIDE SEQUENCE [LARGE SCALE GENOMIC DNA]</scope>
    <source>
        <strain evidence="1 2">XZGYJ-43</strain>
    </source>
</reference>
<sequence length="82" mass="8703">MTYAAALVDLDGTVWRGRELIPGADHALATLRERGVPVVFVTNNTGVRPADFATRLDSLGVDPDIGPVVTAGWATAQYLADH</sequence>
<organism evidence="1 2">
    <name type="scientific">Halospeciosus flavus</name>
    <dbReference type="NCBI Taxonomy" id="3032283"/>
    <lineage>
        <taxon>Archaea</taxon>
        <taxon>Methanobacteriati</taxon>
        <taxon>Methanobacteriota</taxon>
        <taxon>Stenosarchaea group</taxon>
        <taxon>Halobacteria</taxon>
        <taxon>Halobacteriales</taxon>
        <taxon>Halobacteriaceae</taxon>
        <taxon>Halospeciosus</taxon>
    </lineage>
</organism>
<gene>
    <name evidence="1" type="ORF">ACFQJ9_07150</name>
</gene>
<accession>A0ABD5Z2G8</accession>
<comment type="caution">
    <text evidence="1">The sequence shown here is derived from an EMBL/GenBank/DDBJ whole genome shotgun (WGS) entry which is preliminary data.</text>
</comment>
<dbReference type="AlphaFoldDB" id="A0ABD5Z2G8"/>
<dbReference type="Proteomes" id="UP001596447">
    <property type="component" value="Unassembled WGS sequence"/>
</dbReference>
<evidence type="ECO:0000313" key="2">
    <source>
        <dbReference type="Proteomes" id="UP001596447"/>
    </source>
</evidence>
<dbReference type="PANTHER" id="PTHR19288:SF46">
    <property type="entry name" value="HALOACID DEHALOGENASE-LIKE HYDROLASE DOMAIN-CONTAINING PROTEIN 2"/>
    <property type="match status" value="1"/>
</dbReference>
<dbReference type="RefSeq" id="WP_279529137.1">
    <property type="nucleotide sequence ID" value="NZ_CP122312.1"/>
</dbReference>
<keyword evidence="2" id="KW-1185">Reference proteome</keyword>